<proteinExistence type="predicted"/>
<protein>
    <submittedName>
        <fullName evidence="2">Unannotated protein</fullName>
    </submittedName>
</protein>
<gene>
    <name evidence="2" type="ORF">UFOPK1619_00484</name>
</gene>
<dbReference type="EMBL" id="CAEZTI010000076">
    <property type="protein sequence ID" value="CAB4562649.1"/>
    <property type="molecule type" value="Genomic_DNA"/>
</dbReference>
<organism evidence="2">
    <name type="scientific">freshwater metagenome</name>
    <dbReference type="NCBI Taxonomy" id="449393"/>
    <lineage>
        <taxon>unclassified sequences</taxon>
        <taxon>metagenomes</taxon>
        <taxon>ecological metagenomes</taxon>
    </lineage>
</organism>
<keyword evidence="1" id="KW-1133">Transmembrane helix</keyword>
<name>A0A6J6DIL7_9ZZZZ</name>
<accession>A0A6J6DIL7</accession>
<evidence type="ECO:0000256" key="1">
    <source>
        <dbReference type="SAM" id="Phobius"/>
    </source>
</evidence>
<reference evidence="2" key="1">
    <citation type="submission" date="2020-05" db="EMBL/GenBank/DDBJ databases">
        <authorList>
            <person name="Chiriac C."/>
            <person name="Salcher M."/>
            <person name="Ghai R."/>
            <person name="Kavagutti S V."/>
        </authorList>
    </citation>
    <scope>NUCLEOTIDE SEQUENCE</scope>
</reference>
<evidence type="ECO:0000313" key="2">
    <source>
        <dbReference type="EMBL" id="CAB4562649.1"/>
    </source>
</evidence>
<feature type="transmembrane region" description="Helical" evidence="1">
    <location>
        <begin position="12"/>
        <end position="31"/>
    </location>
</feature>
<keyword evidence="1" id="KW-0812">Transmembrane</keyword>
<keyword evidence="1" id="KW-0472">Membrane</keyword>
<sequence length="56" mass="5907">MFSYLDAGTGSMLVSILGGGLAGIGVFWKMMRAKITGKPMPISDVDEDDADDSSHN</sequence>
<dbReference type="AlphaFoldDB" id="A0A6J6DIL7"/>